<dbReference type="PROSITE" id="PS00411">
    <property type="entry name" value="KINESIN_MOTOR_1"/>
    <property type="match status" value="1"/>
</dbReference>
<dbReference type="InterPro" id="IPR001752">
    <property type="entry name" value="Kinesin_motor_dom"/>
</dbReference>
<reference evidence="9 10" key="1">
    <citation type="submission" date="2017-09" db="EMBL/GenBank/DDBJ databases">
        <title>Genome sequencing of Besnoitia besnoiti strain Bb-Ger1.</title>
        <authorList>
            <person name="Schares G."/>
            <person name="Venepally P."/>
            <person name="Lorenzi H.A."/>
        </authorList>
    </citation>
    <scope>NUCLEOTIDE SEQUENCE [LARGE SCALE GENOMIC DNA]</scope>
    <source>
        <strain evidence="9 10">Bb-Ger1</strain>
    </source>
</reference>
<dbReference type="GO" id="GO:0003777">
    <property type="term" value="F:microtubule motor activity"/>
    <property type="evidence" value="ECO:0007669"/>
    <property type="project" value="InterPro"/>
</dbReference>
<keyword evidence="6" id="KW-0493">Microtubule</keyword>
<name>A0A2A9M5T7_BESBE</name>
<evidence type="ECO:0000256" key="6">
    <source>
        <dbReference type="RuleBase" id="RU000394"/>
    </source>
</evidence>
<comment type="caution">
    <text evidence="9">The sequence shown here is derived from an EMBL/GenBank/DDBJ whole genome shotgun (WGS) entry which is preliminary data.</text>
</comment>
<dbReference type="InterPro" id="IPR027417">
    <property type="entry name" value="P-loop_NTPase"/>
</dbReference>
<dbReference type="Pfam" id="PF00225">
    <property type="entry name" value="Kinesin"/>
    <property type="match status" value="1"/>
</dbReference>
<evidence type="ECO:0000256" key="5">
    <source>
        <dbReference type="PROSITE-ProRule" id="PRU00283"/>
    </source>
</evidence>
<feature type="region of interest" description="Disordered" evidence="7">
    <location>
        <begin position="425"/>
        <end position="444"/>
    </location>
</feature>
<organism evidence="9 10">
    <name type="scientific">Besnoitia besnoiti</name>
    <name type="common">Apicomplexan protozoan</name>
    <dbReference type="NCBI Taxonomy" id="94643"/>
    <lineage>
        <taxon>Eukaryota</taxon>
        <taxon>Sar</taxon>
        <taxon>Alveolata</taxon>
        <taxon>Apicomplexa</taxon>
        <taxon>Conoidasida</taxon>
        <taxon>Coccidia</taxon>
        <taxon>Eucoccidiorida</taxon>
        <taxon>Eimeriorina</taxon>
        <taxon>Sarcocystidae</taxon>
        <taxon>Besnoitia</taxon>
    </lineage>
</organism>
<protein>
    <recommendedName>
        <fullName evidence="6">Kinesin-like protein</fullName>
    </recommendedName>
</protein>
<evidence type="ECO:0000313" key="9">
    <source>
        <dbReference type="EMBL" id="PFH33838.1"/>
    </source>
</evidence>
<dbReference type="Proteomes" id="UP000224006">
    <property type="component" value="Chromosome VII"/>
</dbReference>
<dbReference type="Gene3D" id="3.40.850.10">
    <property type="entry name" value="Kinesin motor domain"/>
    <property type="match status" value="1"/>
</dbReference>
<feature type="domain" description="Kinesin motor" evidence="8">
    <location>
        <begin position="4"/>
        <end position="357"/>
    </location>
</feature>
<evidence type="ECO:0000256" key="4">
    <source>
        <dbReference type="ARBA" id="ARBA00023175"/>
    </source>
</evidence>
<evidence type="ECO:0000256" key="2">
    <source>
        <dbReference type="ARBA" id="ARBA00022840"/>
    </source>
</evidence>
<dbReference type="SMART" id="SM00129">
    <property type="entry name" value="KISc"/>
    <property type="match status" value="1"/>
</dbReference>
<comment type="similarity">
    <text evidence="5 6">Belongs to the TRAFAC class myosin-kinesin ATPase superfamily. Kinesin family.</text>
</comment>
<dbReference type="InterPro" id="IPR022140">
    <property type="entry name" value="Kinesin-like_KIF1-typ"/>
</dbReference>
<evidence type="ECO:0000256" key="3">
    <source>
        <dbReference type="ARBA" id="ARBA00023054"/>
    </source>
</evidence>
<dbReference type="PRINTS" id="PR00380">
    <property type="entry name" value="KINESINHEAVY"/>
</dbReference>
<dbReference type="SUPFAM" id="SSF49879">
    <property type="entry name" value="SMAD/FHA domain"/>
    <property type="match status" value="1"/>
</dbReference>
<evidence type="ECO:0000313" key="10">
    <source>
        <dbReference type="Proteomes" id="UP000224006"/>
    </source>
</evidence>
<gene>
    <name evidence="9" type="ORF">BESB_080540</name>
</gene>
<evidence type="ECO:0000256" key="1">
    <source>
        <dbReference type="ARBA" id="ARBA00022741"/>
    </source>
</evidence>
<dbReference type="InterPro" id="IPR008984">
    <property type="entry name" value="SMAD_FHA_dom_sf"/>
</dbReference>
<keyword evidence="2 5" id="KW-0067">ATP-binding</keyword>
<dbReference type="VEuPathDB" id="ToxoDB:BESB_080540"/>
<feature type="region of interest" description="Disordered" evidence="7">
    <location>
        <begin position="617"/>
        <end position="640"/>
    </location>
</feature>
<sequence>MSCSVQVGVRVRPFNAREQNLNALCCVSMNGRQTVITDLSKKTDNERKFTFDYSYWSHDGFVEKPSGYLAPAAGSRYADQSRVFRDIGQGVLDSAWEGYHACLFAYGQTGSGKSYSMVGYGDNKGIIPIACEEIFKRIAQNTDPTKSFEVSCSMLEVYNEHVQDLLVKPNMRPKAGLEIRESKVLGIYVEGLSKRAVNSYAGITKVIDEGTANRSIGATLMNATSSRAHTVVGIELQQITTMNGKQGRRSSVIHLVDLAGSEKNDQTHATGDRLKEGCAINKSLSALGNVISALADNAEGRGKSRVVPYRDSKLTRLLQNALGGSCKTVMLCALSPASSNYEETLSTLRYADRVKQVKNFAVVNEDPMLRLIRELREENEKLKALLEGKNGADRGLSDGERQALEAKHQEEIKAMENALHDMEKSFQEKLEESQKQAAAQSSQGAVDQAAPHLTVLNEDVLLSGQLNFALRKAPEVLWIGKQKGEWKPDVCLSGLGIFPRHCSVALAASGQTATLEVAEGADFTFVNGEKVSQKTRTLKAGDRLVLGQAYAFLVIFPHQHARQELLTQHSYESVLEEVCVTQGEVVRRAAPSEAELKEEKAKAEAYRRQVEAMQQAQRDFEEKMRRAAQQASDEERRKLEEEFRKKQEALEREKKELQRTELRRHAAETDRRLVEEKLVAILPLVKEANMIATELKHPCRLAPSYDISFSSTGERKTKVIVVVKRDGQTVYEWTPATLENRLFLMRELLDAYTEDKDNAGFLERLTREQDPFWDPIEKEKCIGKAVLFLQSLTAQLESESNAKIFDREGREAGRLKVAVFPVTKEGRELPDEEIKETPEELLGTTMYYEVRILSASGLPKALANNTFVRFMPYSSTRYVETPRANGATQNPVFNFRKILEQPKVTPAFMEYLENEVLTFEIFGEDSRATKENLSARAPPA</sequence>
<dbReference type="Gene3D" id="2.60.200.20">
    <property type="match status" value="1"/>
</dbReference>
<evidence type="ECO:0000259" key="8">
    <source>
        <dbReference type="PROSITE" id="PS50067"/>
    </source>
</evidence>
<dbReference type="OrthoDB" id="3176171at2759"/>
<dbReference type="PANTHER" id="PTHR47117">
    <property type="entry name" value="STAR-RELATED LIPID TRANSFER PROTEIN 9"/>
    <property type="match status" value="1"/>
</dbReference>
<dbReference type="GO" id="GO:0008017">
    <property type="term" value="F:microtubule binding"/>
    <property type="evidence" value="ECO:0007669"/>
    <property type="project" value="InterPro"/>
</dbReference>
<keyword evidence="10" id="KW-1185">Reference proteome</keyword>
<dbReference type="RefSeq" id="XP_029217847.1">
    <property type="nucleotide sequence ID" value="XM_029366416.1"/>
</dbReference>
<dbReference type="GO" id="GO:0005524">
    <property type="term" value="F:ATP binding"/>
    <property type="evidence" value="ECO:0007669"/>
    <property type="project" value="UniProtKB-UniRule"/>
</dbReference>
<dbReference type="InterPro" id="IPR000253">
    <property type="entry name" value="FHA_dom"/>
</dbReference>
<dbReference type="AlphaFoldDB" id="A0A2A9M5T7"/>
<proteinExistence type="inferred from homology"/>
<dbReference type="Pfam" id="PF12423">
    <property type="entry name" value="KIF1B"/>
    <property type="match status" value="1"/>
</dbReference>
<accession>A0A2A9M5T7</accession>
<dbReference type="InterPro" id="IPR019821">
    <property type="entry name" value="Kinesin_motor_CS"/>
</dbReference>
<dbReference type="SUPFAM" id="SSF52540">
    <property type="entry name" value="P-loop containing nucleoside triphosphate hydrolases"/>
    <property type="match status" value="1"/>
</dbReference>
<dbReference type="Pfam" id="PF00498">
    <property type="entry name" value="FHA"/>
    <property type="match status" value="1"/>
</dbReference>
<dbReference type="KEGG" id="bbes:BESB_080540"/>
<dbReference type="STRING" id="94643.A0A2A9M5T7"/>
<dbReference type="GO" id="GO:0005874">
    <property type="term" value="C:microtubule"/>
    <property type="evidence" value="ECO:0007669"/>
    <property type="project" value="UniProtKB-KW"/>
</dbReference>
<dbReference type="EMBL" id="NWUJ01000008">
    <property type="protein sequence ID" value="PFH33838.1"/>
    <property type="molecule type" value="Genomic_DNA"/>
</dbReference>
<dbReference type="PROSITE" id="PS50067">
    <property type="entry name" value="KINESIN_MOTOR_2"/>
    <property type="match status" value="1"/>
</dbReference>
<dbReference type="FunFam" id="3.40.850.10:FF:000063">
    <property type="entry name" value="Kinesin-like protein"/>
    <property type="match status" value="1"/>
</dbReference>
<feature type="binding site" evidence="5">
    <location>
        <begin position="107"/>
        <end position="114"/>
    </location>
    <ligand>
        <name>ATP</name>
        <dbReference type="ChEBI" id="CHEBI:30616"/>
    </ligand>
</feature>
<feature type="compositionally biased region" description="Low complexity" evidence="7">
    <location>
        <begin position="435"/>
        <end position="444"/>
    </location>
</feature>
<dbReference type="GeneID" id="40312981"/>
<keyword evidence="3" id="KW-0175">Coiled coil</keyword>
<keyword evidence="1 5" id="KW-0547">Nucleotide-binding</keyword>
<feature type="compositionally biased region" description="Basic and acidic residues" evidence="7">
    <location>
        <begin position="425"/>
        <end position="434"/>
    </location>
</feature>
<dbReference type="InterPro" id="IPR036961">
    <property type="entry name" value="Kinesin_motor_dom_sf"/>
</dbReference>
<dbReference type="GO" id="GO:0007018">
    <property type="term" value="P:microtubule-based movement"/>
    <property type="evidence" value="ECO:0007669"/>
    <property type="project" value="InterPro"/>
</dbReference>
<keyword evidence="4 5" id="KW-0505">Motor protein</keyword>
<evidence type="ECO:0000256" key="7">
    <source>
        <dbReference type="SAM" id="MobiDB-lite"/>
    </source>
</evidence>